<keyword evidence="3" id="KW-1185">Reference proteome</keyword>
<gene>
    <name evidence="2" type="ORF">EVAR_48176_1</name>
</gene>
<protein>
    <submittedName>
        <fullName evidence="2">Uncharacterized protein</fullName>
    </submittedName>
</protein>
<organism evidence="2 3">
    <name type="scientific">Eumeta variegata</name>
    <name type="common">Bagworm moth</name>
    <name type="synonym">Eumeta japonica</name>
    <dbReference type="NCBI Taxonomy" id="151549"/>
    <lineage>
        <taxon>Eukaryota</taxon>
        <taxon>Metazoa</taxon>
        <taxon>Ecdysozoa</taxon>
        <taxon>Arthropoda</taxon>
        <taxon>Hexapoda</taxon>
        <taxon>Insecta</taxon>
        <taxon>Pterygota</taxon>
        <taxon>Neoptera</taxon>
        <taxon>Endopterygota</taxon>
        <taxon>Lepidoptera</taxon>
        <taxon>Glossata</taxon>
        <taxon>Ditrysia</taxon>
        <taxon>Tineoidea</taxon>
        <taxon>Psychidae</taxon>
        <taxon>Oiketicinae</taxon>
        <taxon>Eumeta</taxon>
    </lineage>
</organism>
<dbReference type="AlphaFoldDB" id="A0A4C1XUH7"/>
<dbReference type="EMBL" id="BGZK01000967">
    <property type="protein sequence ID" value="GBP66770.1"/>
    <property type="molecule type" value="Genomic_DNA"/>
</dbReference>
<evidence type="ECO:0000256" key="1">
    <source>
        <dbReference type="SAM" id="MobiDB-lite"/>
    </source>
</evidence>
<evidence type="ECO:0000313" key="2">
    <source>
        <dbReference type="EMBL" id="GBP66770.1"/>
    </source>
</evidence>
<accession>A0A4C1XUH7</accession>
<feature type="region of interest" description="Disordered" evidence="1">
    <location>
        <begin position="247"/>
        <end position="272"/>
    </location>
</feature>
<name>A0A4C1XUH7_EUMVA</name>
<sequence>MKPERLQAGVYYYISLLKPFVLHHETEEGDASAARPYYAWDGRDEQKVSVRRAPTPPGRSCAGKIKRTRPVSVSGDFLCRNDSLKESSIGQVACRRHPRVLSGRVRGFQPHITRAGVSYAIFISSSLREGKKPTTRRTATTRRLHGEEQSPLILQLLPSYMPNTTHYKISSRKTAELNFATRPHTTVAGHEIRVVARALAASGTTNAPAISADRVDHSQSFKHRDGRRRPVTICRGRPMTTLYSRRATTAGFGRGSSGGRRRGNARTYKNIP</sequence>
<evidence type="ECO:0000313" key="3">
    <source>
        <dbReference type="Proteomes" id="UP000299102"/>
    </source>
</evidence>
<comment type="caution">
    <text evidence="2">The sequence shown here is derived from an EMBL/GenBank/DDBJ whole genome shotgun (WGS) entry which is preliminary data.</text>
</comment>
<reference evidence="2 3" key="1">
    <citation type="journal article" date="2019" name="Commun. Biol.">
        <title>The bagworm genome reveals a unique fibroin gene that provides high tensile strength.</title>
        <authorList>
            <person name="Kono N."/>
            <person name="Nakamura H."/>
            <person name="Ohtoshi R."/>
            <person name="Tomita M."/>
            <person name="Numata K."/>
            <person name="Arakawa K."/>
        </authorList>
    </citation>
    <scope>NUCLEOTIDE SEQUENCE [LARGE SCALE GENOMIC DNA]</scope>
</reference>
<proteinExistence type="predicted"/>
<dbReference type="Proteomes" id="UP000299102">
    <property type="component" value="Unassembled WGS sequence"/>
</dbReference>